<gene>
    <name evidence="1" type="ORF">OMM_05317</name>
</gene>
<dbReference type="Proteomes" id="UP000189670">
    <property type="component" value="Unassembled WGS sequence"/>
</dbReference>
<comment type="caution">
    <text evidence="1">The sequence shown here is derived from an EMBL/GenBank/DDBJ whole genome shotgun (WGS) entry which is preliminary data.</text>
</comment>
<reference evidence="2" key="1">
    <citation type="submission" date="2012-11" db="EMBL/GenBank/DDBJ databases">
        <authorList>
            <person name="Lucero-Rivera Y.E."/>
            <person name="Tovar-Ramirez D."/>
        </authorList>
    </citation>
    <scope>NUCLEOTIDE SEQUENCE [LARGE SCALE GENOMIC DNA]</scope>
    <source>
        <strain evidence="2">Araruama</strain>
    </source>
</reference>
<dbReference type="Gene3D" id="3.40.50.1460">
    <property type="match status" value="1"/>
</dbReference>
<evidence type="ECO:0000313" key="2">
    <source>
        <dbReference type="Proteomes" id="UP000189670"/>
    </source>
</evidence>
<accession>A0A1V1NX26</accession>
<name>A0A1V1NX26_9BACT</name>
<evidence type="ECO:0000313" key="1">
    <source>
        <dbReference type="EMBL" id="ETR67111.1"/>
    </source>
</evidence>
<organism evidence="1 2">
    <name type="scientific">Candidatus Magnetoglobus multicellularis str. Araruama</name>
    <dbReference type="NCBI Taxonomy" id="890399"/>
    <lineage>
        <taxon>Bacteria</taxon>
        <taxon>Pseudomonadati</taxon>
        <taxon>Thermodesulfobacteriota</taxon>
        <taxon>Desulfobacteria</taxon>
        <taxon>Desulfobacterales</taxon>
        <taxon>Desulfobacteraceae</taxon>
        <taxon>Candidatus Magnetoglobus</taxon>
    </lineage>
</organism>
<proteinExistence type="predicted"/>
<sequence length="265" mass="29068">MNGWHGLTKGFFDASSAAAAKYVGYHINHGKDQAADYVRVGQLYDIFARRDLVMKKLSRDPDARTLIQNELARTGTIEQLLSSGMPPEIAWMDHLNDSSYSQTNVPIKLNIKDQGGGIGKVVVKINGVEQAAPSVRGAYGIGKVDPNDGLFLLDFEVSLPDGDNTVSVAVYNENGTIVSQSLSRTIHVDDPMKNLPDLYALIIGISKYHEYGLQLSYAASDARDIAKTLTLRAKPLFKTIHIQTLIDKQAQVPAIKTAFHQMGKR</sequence>
<dbReference type="AlphaFoldDB" id="A0A1V1NX26"/>
<dbReference type="EMBL" id="ATBP01001555">
    <property type="protein sequence ID" value="ETR67111.1"/>
    <property type="molecule type" value="Genomic_DNA"/>
</dbReference>
<protein>
    <submittedName>
        <fullName evidence="1">Uncharacterized protein</fullName>
    </submittedName>
</protein>